<evidence type="ECO:0000313" key="4">
    <source>
        <dbReference type="Proteomes" id="UP000757232"/>
    </source>
</evidence>
<feature type="compositionally biased region" description="Basic residues" evidence="1">
    <location>
        <begin position="190"/>
        <end position="204"/>
    </location>
</feature>
<evidence type="ECO:0000256" key="2">
    <source>
        <dbReference type="SAM" id="Phobius"/>
    </source>
</evidence>
<feature type="region of interest" description="Disordered" evidence="1">
    <location>
        <begin position="90"/>
        <end position="122"/>
    </location>
</feature>
<feature type="region of interest" description="Disordered" evidence="1">
    <location>
        <begin position="246"/>
        <end position="311"/>
    </location>
</feature>
<feature type="compositionally biased region" description="Basic residues" evidence="1">
    <location>
        <begin position="301"/>
        <end position="311"/>
    </location>
</feature>
<comment type="caution">
    <text evidence="3">The sequence shown here is derived from an EMBL/GenBank/DDBJ whole genome shotgun (WGS) entry which is preliminary data.</text>
</comment>
<feature type="compositionally biased region" description="Polar residues" evidence="1">
    <location>
        <begin position="205"/>
        <end position="218"/>
    </location>
</feature>
<feature type="region of interest" description="Disordered" evidence="1">
    <location>
        <begin position="136"/>
        <end position="229"/>
    </location>
</feature>
<reference evidence="3" key="1">
    <citation type="submission" date="2016-06" db="EMBL/GenBank/DDBJ databases">
        <title>Draft Genome sequence of the fungus Inonotus baumii.</title>
        <authorList>
            <person name="Zhu H."/>
            <person name="Lin W."/>
        </authorList>
    </citation>
    <scope>NUCLEOTIDE SEQUENCE</scope>
    <source>
        <strain evidence="3">821</strain>
    </source>
</reference>
<keyword evidence="2" id="KW-0472">Membrane</keyword>
<sequence>MPAVWRSDTDTLLTDRSSSVGVSFDASRTLEPRADASVRASALPNGQRALTPIIAGTISGTCIAVAWLVALVHLTVKHYRRRKRYKKLGAGAASIKSAKEQEERRRKEYIVPPDPAVLEGSHYPGERVVLEKHSRWWKGKGKRRPRRRASSSGNVEFSSGPMLTNGSDSGSSGGGANGKGKERASERPPSPRRTRTAPDHRRHSFSGSWRSQSYQSNIPKVAEEEEETLELRPQPFYKLSTIISASDSQQNVQSIQPTLPPPLPPKEDSAAPVPGRSDVQDADFSTNDDDVSLVQHSAILKPHKYPPSRLR</sequence>
<feature type="compositionally biased region" description="Polar residues" evidence="1">
    <location>
        <begin position="246"/>
        <end position="256"/>
    </location>
</feature>
<feature type="compositionally biased region" description="Basic and acidic residues" evidence="1">
    <location>
        <begin position="97"/>
        <end position="109"/>
    </location>
</feature>
<feature type="compositionally biased region" description="Basic residues" evidence="1">
    <location>
        <begin position="136"/>
        <end position="149"/>
    </location>
</feature>
<keyword evidence="2" id="KW-0812">Transmembrane</keyword>
<evidence type="ECO:0000313" key="3">
    <source>
        <dbReference type="EMBL" id="OCB89342.1"/>
    </source>
</evidence>
<accession>A0A9Q5N6T5</accession>
<dbReference type="AlphaFoldDB" id="A0A9Q5N6T5"/>
<dbReference type="Proteomes" id="UP000757232">
    <property type="component" value="Unassembled WGS sequence"/>
</dbReference>
<proteinExistence type="predicted"/>
<feature type="transmembrane region" description="Helical" evidence="2">
    <location>
        <begin position="53"/>
        <end position="76"/>
    </location>
</feature>
<name>A0A9Q5N6T5_SANBA</name>
<evidence type="ECO:0000256" key="1">
    <source>
        <dbReference type="SAM" id="MobiDB-lite"/>
    </source>
</evidence>
<dbReference type="OrthoDB" id="3184377at2759"/>
<gene>
    <name evidence="3" type="ORF">A7U60_g3432</name>
</gene>
<feature type="compositionally biased region" description="Polar residues" evidence="1">
    <location>
        <begin position="154"/>
        <end position="165"/>
    </location>
</feature>
<protein>
    <submittedName>
        <fullName evidence="3">Uncharacterized protein</fullName>
    </submittedName>
</protein>
<dbReference type="EMBL" id="LNZH02000157">
    <property type="protein sequence ID" value="OCB89342.1"/>
    <property type="molecule type" value="Genomic_DNA"/>
</dbReference>
<keyword evidence="4" id="KW-1185">Reference proteome</keyword>
<keyword evidence="2" id="KW-1133">Transmembrane helix</keyword>
<organism evidence="3 4">
    <name type="scientific">Sanghuangporus baumii</name>
    <name type="common">Phellinus baumii</name>
    <dbReference type="NCBI Taxonomy" id="108892"/>
    <lineage>
        <taxon>Eukaryota</taxon>
        <taxon>Fungi</taxon>
        <taxon>Dikarya</taxon>
        <taxon>Basidiomycota</taxon>
        <taxon>Agaricomycotina</taxon>
        <taxon>Agaricomycetes</taxon>
        <taxon>Hymenochaetales</taxon>
        <taxon>Hymenochaetaceae</taxon>
        <taxon>Sanghuangporus</taxon>
    </lineage>
</organism>